<feature type="binding site" evidence="8">
    <location>
        <position position="62"/>
    </location>
    <ligand>
        <name>Ca(2+)</name>
        <dbReference type="ChEBI" id="CHEBI:29108"/>
        <label>1</label>
    </ligand>
</feature>
<dbReference type="AlphaFoldDB" id="A0A914EPX5"/>
<name>A0A914EPX5_9BILA</name>
<feature type="binding site" evidence="8">
    <location>
        <position position="150"/>
    </location>
    <ligand>
        <name>Zn(2+)</name>
        <dbReference type="ChEBI" id="CHEBI:29105"/>
        <label>2</label>
        <note>catalytic</note>
    </ligand>
</feature>
<evidence type="ECO:0000256" key="8">
    <source>
        <dbReference type="PIRSR" id="PIRSR621190-2"/>
    </source>
</evidence>
<keyword evidence="8" id="KW-0106">Calcium</keyword>
<dbReference type="GO" id="GO:0030198">
    <property type="term" value="P:extracellular matrix organization"/>
    <property type="evidence" value="ECO:0007669"/>
    <property type="project" value="TreeGrafter"/>
</dbReference>
<accession>A0A914EPX5</accession>
<evidence type="ECO:0000259" key="10">
    <source>
        <dbReference type="SMART" id="SM00235"/>
    </source>
</evidence>
<dbReference type="GO" id="GO:0030574">
    <property type="term" value="P:collagen catabolic process"/>
    <property type="evidence" value="ECO:0007669"/>
    <property type="project" value="TreeGrafter"/>
</dbReference>
<evidence type="ECO:0000256" key="7">
    <source>
        <dbReference type="PIRSR" id="PIRSR621190-1"/>
    </source>
</evidence>
<keyword evidence="4" id="KW-0378">Hydrolase</keyword>
<dbReference type="InterPro" id="IPR024079">
    <property type="entry name" value="MetalloPept_cat_dom_sf"/>
</dbReference>
<evidence type="ECO:0000313" key="12">
    <source>
        <dbReference type="WBParaSite" id="ACRNAN_scaffold93.g18900.t1"/>
    </source>
</evidence>
<evidence type="ECO:0000256" key="4">
    <source>
        <dbReference type="ARBA" id="ARBA00022801"/>
    </source>
</evidence>
<sequence>MEKLGIFIYLWVICSNFLNSDALSGCVDRKHNVVVSKAAIPKPRRVWFKPVVTYAFIGYAQDVPPVETEEAIKNAFAQWSSVIPLTFRDVTKTEEKPDISFIFSSSICRVYAFTIPGSRTVFNTNTRWAYRDTSKILSREYLDLNSIALHEIGHHLGIPDDSGRPGSIMHMHFRRPQTDNFGNYLRPLLQPDDIENAQALYGLVKKT</sequence>
<dbReference type="SMART" id="SM00235">
    <property type="entry name" value="ZnMc"/>
    <property type="match status" value="1"/>
</dbReference>
<dbReference type="InterPro" id="IPR006026">
    <property type="entry name" value="Peptidase_Metallo"/>
</dbReference>
<evidence type="ECO:0000313" key="11">
    <source>
        <dbReference type="Proteomes" id="UP000887540"/>
    </source>
</evidence>
<feature type="binding site" evidence="8">
    <location>
        <position position="154"/>
    </location>
    <ligand>
        <name>Zn(2+)</name>
        <dbReference type="ChEBI" id="CHEBI:29105"/>
        <label>2</label>
        <note>catalytic</note>
    </ligand>
</feature>
<evidence type="ECO:0000256" key="6">
    <source>
        <dbReference type="ARBA" id="ARBA00023049"/>
    </source>
</evidence>
<feature type="signal peptide" evidence="9">
    <location>
        <begin position="1"/>
        <end position="22"/>
    </location>
</feature>
<feature type="binding site" evidence="8">
    <location>
        <position position="132"/>
    </location>
    <ligand>
        <name>Ca(2+)</name>
        <dbReference type="ChEBI" id="CHEBI:29108"/>
        <label>3</label>
    </ligand>
</feature>
<keyword evidence="3 8" id="KW-0479">Metal-binding</keyword>
<dbReference type="PANTHER" id="PTHR10201">
    <property type="entry name" value="MATRIX METALLOPROTEINASE"/>
    <property type="match status" value="1"/>
</dbReference>
<dbReference type="SUPFAM" id="SSF55486">
    <property type="entry name" value="Metalloproteases ('zincins'), catalytic domain"/>
    <property type="match status" value="1"/>
</dbReference>
<evidence type="ECO:0000256" key="1">
    <source>
        <dbReference type="ARBA" id="ARBA00010370"/>
    </source>
</evidence>
<proteinExistence type="inferred from homology"/>
<dbReference type="GO" id="GO:0004222">
    <property type="term" value="F:metalloendopeptidase activity"/>
    <property type="evidence" value="ECO:0007669"/>
    <property type="project" value="InterPro"/>
</dbReference>
<keyword evidence="5 8" id="KW-0862">Zinc</keyword>
<evidence type="ECO:0000256" key="9">
    <source>
        <dbReference type="SAM" id="SignalP"/>
    </source>
</evidence>
<dbReference type="Proteomes" id="UP000887540">
    <property type="component" value="Unplaced"/>
</dbReference>
<dbReference type="InterPro" id="IPR001818">
    <property type="entry name" value="Pept_M10_metallopeptidase"/>
</dbReference>
<keyword evidence="6" id="KW-0482">Metalloprotease</keyword>
<feature type="chain" id="PRO_5038137595" evidence="9">
    <location>
        <begin position="23"/>
        <end position="207"/>
    </location>
</feature>
<dbReference type="Pfam" id="PF00413">
    <property type="entry name" value="Peptidase_M10"/>
    <property type="match status" value="1"/>
</dbReference>
<comment type="cofactor">
    <cofactor evidence="8">
        <name>Zn(2+)</name>
        <dbReference type="ChEBI" id="CHEBI:29105"/>
    </cofactor>
    <text evidence="8">Binds 2 Zn(2+) ions per subunit.</text>
</comment>
<comment type="cofactor">
    <cofactor evidence="8">
        <name>Ca(2+)</name>
        <dbReference type="ChEBI" id="CHEBI:29108"/>
    </cofactor>
    <text evidence="8">Can bind about 5 Ca(2+) ions per subunit.</text>
</comment>
<dbReference type="GO" id="GO:0008270">
    <property type="term" value="F:zinc ion binding"/>
    <property type="evidence" value="ECO:0007669"/>
    <property type="project" value="InterPro"/>
</dbReference>
<dbReference type="Gene3D" id="3.40.390.10">
    <property type="entry name" value="Collagenase (Catalytic Domain)"/>
    <property type="match status" value="1"/>
</dbReference>
<dbReference type="PRINTS" id="PR00138">
    <property type="entry name" value="MATRIXIN"/>
</dbReference>
<dbReference type="WBParaSite" id="ACRNAN_scaffold93.g18900.t1">
    <property type="protein sequence ID" value="ACRNAN_scaffold93.g18900.t1"/>
    <property type="gene ID" value="ACRNAN_scaffold93.g18900"/>
</dbReference>
<feature type="active site" evidence="7">
    <location>
        <position position="151"/>
    </location>
</feature>
<protein>
    <submittedName>
        <fullName evidence="12">Peptidase metallopeptidase domain-containing protein</fullName>
    </submittedName>
</protein>
<dbReference type="PANTHER" id="PTHR10201:SF323">
    <property type="entry name" value="MATRIX METALLOPROTEINASE-21"/>
    <property type="match status" value="1"/>
</dbReference>
<feature type="binding site" evidence="8">
    <location>
        <position position="169"/>
    </location>
    <ligand>
        <name>Zn(2+)</name>
        <dbReference type="ChEBI" id="CHEBI:29105"/>
        <label>2</label>
        <note>catalytic</note>
    </ligand>
</feature>
<keyword evidence="2" id="KW-0645">Protease</keyword>
<evidence type="ECO:0000256" key="5">
    <source>
        <dbReference type="ARBA" id="ARBA00022833"/>
    </source>
</evidence>
<evidence type="ECO:0000256" key="2">
    <source>
        <dbReference type="ARBA" id="ARBA00022670"/>
    </source>
</evidence>
<dbReference type="InterPro" id="IPR021190">
    <property type="entry name" value="Pept_M10A"/>
</dbReference>
<feature type="domain" description="Peptidase metallopeptidase" evidence="10">
    <location>
        <begin position="43"/>
        <end position="203"/>
    </location>
</feature>
<keyword evidence="9" id="KW-0732">Signal</keyword>
<organism evidence="11 12">
    <name type="scientific">Acrobeloides nanus</name>
    <dbReference type="NCBI Taxonomy" id="290746"/>
    <lineage>
        <taxon>Eukaryota</taxon>
        <taxon>Metazoa</taxon>
        <taxon>Ecdysozoa</taxon>
        <taxon>Nematoda</taxon>
        <taxon>Chromadorea</taxon>
        <taxon>Rhabditida</taxon>
        <taxon>Tylenchina</taxon>
        <taxon>Cephalobomorpha</taxon>
        <taxon>Cephaloboidea</taxon>
        <taxon>Cephalobidae</taxon>
        <taxon>Acrobeloides</taxon>
    </lineage>
</organism>
<keyword evidence="11" id="KW-1185">Reference proteome</keyword>
<comment type="similarity">
    <text evidence="1">Belongs to the peptidase M10A family.</text>
</comment>
<dbReference type="GO" id="GO:0006508">
    <property type="term" value="P:proteolysis"/>
    <property type="evidence" value="ECO:0007669"/>
    <property type="project" value="UniProtKB-KW"/>
</dbReference>
<dbReference type="GO" id="GO:0031012">
    <property type="term" value="C:extracellular matrix"/>
    <property type="evidence" value="ECO:0007669"/>
    <property type="project" value="InterPro"/>
</dbReference>
<reference evidence="12" key="1">
    <citation type="submission" date="2022-11" db="UniProtKB">
        <authorList>
            <consortium name="WormBaseParasite"/>
        </authorList>
    </citation>
    <scope>IDENTIFICATION</scope>
</reference>
<evidence type="ECO:0000256" key="3">
    <source>
        <dbReference type="ARBA" id="ARBA00022723"/>
    </source>
</evidence>